<dbReference type="AlphaFoldDB" id="A0A2J8A6M8"/>
<gene>
    <name evidence="1" type="ORF">TSOC_005276</name>
</gene>
<dbReference type="GO" id="GO:0034464">
    <property type="term" value="C:BBSome"/>
    <property type="evidence" value="ECO:0007669"/>
    <property type="project" value="InterPro"/>
</dbReference>
<organism evidence="1 2">
    <name type="scientific">Tetrabaena socialis</name>
    <dbReference type="NCBI Taxonomy" id="47790"/>
    <lineage>
        <taxon>Eukaryota</taxon>
        <taxon>Viridiplantae</taxon>
        <taxon>Chlorophyta</taxon>
        <taxon>core chlorophytes</taxon>
        <taxon>Chlorophyceae</taxon>
        <taxon>CS clade</taxon>
        <taxon>Chlamydomonadales</taxon>
        <taxon>Tetrabaenaceae</taxon>
        <taxon>Tetrabaena</taxon>
    </lineage>
</organism>
<keyword evidence="2" id="KW-1185">Reference proteome</keyword>
<dbReference type="OrthoDB" id="421121at2759"/>
<protein>
    <submittedName>
        <fullName evidence="1">Uncharacterized protein</fullName>
    </submittedName>
</protein>
<evidence type="ECO:0000313" key="2">
    <source>
        <dbReference type="Proteomes" id="UP000236333"/>
    </source>
</evidence>
<evidence type="ECO:0000313" key="1">
    <source>
        <dbReference type="EMBL" id="PNH08186.1"/>
    </source>
</evidence>
<dbReference type="Proteomes" id="UP000236333">
    <property type="component" value="Unassembled WGS sequence"/>
</dbReference>
<dbReference type="GO" id="GO:0036064">
    <property type="term" value="C:ciliary basal body"/>
    <property type="evidence" value="ECO:0007669"/>
    <property type="project" value="TreeGrafter"/>
</dbReference>
<name>A0A2J8A6M8_9CHLO</name>
<proteinExistence type="predicted"/>
<dbReference type="GO" id="GO:1905515">
    <property type="term" value="P:non-motile cilium assembly"/>
    <property type="evidence" value="ECO:0007669"/>
    <property type="project" value="InterPro"/>
</dbReference>
<dbReference type="PANTHER" id="PTHR44177:SF1">
    <property type="entry name" value="TETRATRICOPEPTIDE REPEAT PROTEIN 8"/>
    <property type="match status" value="1"/>
</dbReference>
<sequence>MQPIQPAQPQPALNPVWLAQSRLRRRKFDSCVDVCTSILDKNPYDQNWIDDLEIEEEVNQALQAYPEHTESHELLKQLKATFTML</sequence>
<dbReference type="GO" id="GO:0097730">
    <property type="term" value="C:non-motile cilium"/>
    <property type="evidence" value="ECO:0007669"/>
    <property type="project" value="TreeGrafter"/>
</dbReference>
<dbReference type="EMBL" id="PGGS01000141">
    <property type="protein sequence ID" value="PNH08186.1"/>
    <property type="molecule type" value="Genomic_DNA"/>
</dbReference>
<reference evidence="1 2" key="1">
    <citation type="journal article" date="2017" name="Mol. Biol. Evol.">
        <title>The 4-celled Tetrabaena socialis nuclear genome reveals the essential components for genetic control of cell number at the origin of multicellularity in the volvocine lineage.</title>
        <authorList>
            <person name="Featherston J."/>
            <person name="Arakaki Y."/>
            <person name="Hanschen E.R."/>
            <person name="Ferris P.J."/>
            <person name="Michod R.E."/>
            <person name="Olson B.J.S.C."/>
            <person name="Nozaki H."/>
            <person name="Durand P.M."/>
        </authorList>
    </citation>
    <scope>NUCLEOTIDE SEQUENCE [LARGE SCALE GENOMIC DNA]</scope>
    <source>
        <strain evidence="1 2">NIES-571</strain>
    </source>
</reference>
<accession>A0A2J8A6M8</accession>
<dbReference type="InterPro" id="IPR028796">
    <property type="entry name" value="BBS8"/>
</dbReference>
<dbReference type="PANTHER" id="PTHR44177">
    <property type="entry name" value="TETRATRICOPEPTIDE REPEAT PROTEIN 8"/>
    <property type="match status" value="1"/>
</dbReference>
<comment type="caution">
    <text evidence="1">The sequence shown here is derived from an EMBL/GenBank/DDBJ whole genome shotgun (WGS) entry which is preliminary data.</text>
</comment>